<evidence type="ECO:0000313" key="1">
    <source>
        <dbReference type="EMBL" id="KOO09020.1"/>
    </source>
</evidence>
<dbReference type="EMBL" id="LHPI01000001">
    <property type="protein sequence ID" value="KOO09020.1"/>
    <property type="molecule type" value="Genomic_DNA"/>
</dbReference>
<comment type="caution">
    <text evidence="1">The sequence shown here is derived from an EMBL/GenBank/DDBJ whole genome shotgun (WGS) entry which is preliminary data.</text>
</comment>
<sequence length="49" mass="5188">MNTAQTAAMSTAAQLVSPKREVLAREMLSLAKMASTLAVPFLLVSLLLV</sequence>
<protein>
    <submittedName>
        <fullName evidence="1">Transcriptional regulator</fullName>
    </submittedName>
</protein>
<evidence type="ECO:0000313" key="2">
    <source>
        <dbReference type="Proteomes" id="UP000037530"/>
    </source>
</evidence>
<name>A0A0M0I3Y0_9VIBR</name>
<dbReference type="PATRIC" id="fig|171383.3.peg.256"/>
<accession>A0A0M0I3Y0</accession>
<organism evidence="1 2">
    <name type="scientific">Vibrio hepatarius</name>
    <dbReference type="NCBI Taxonomy" id="171383"/>
    <lineage>
        <taxon>Bacteria</taxon>
        <taxon>Pseudomonadati</taxon>
        <taxon>Pseudomonadota</taxon>
        <taxon>Gammaproteobacteria</taxon>
        <taxon>Vibrionales</taxon>
        <taxon>Vibrionaceae</taxon>
        <taxon>Vibrio</taxon>
        <taxon>Vibrio oreintalis group</taxon>
    </lineage>
</organism>
<gene>
    <name evidence="1" type="ORF">AKJ31_01255</name>
</gene>
<dbReference type="RefSeq" id="WP_053407273.1">
    <property type="nucleotide sequence ID" value="NZ_JAATOO010000020.1"/>
</dbReference>
<proteinExistence type="predicted"/>
<dbReference type="AlphaFoldDB" id="A0A0M0I3Y0"/>
<reference evidence="2" key="1">
    <citation type="submission" date="2015-08" db="EMBL/GenBank/DDBJ databases">
        <title>Vibrio galatheae sp. nov., a novel member of the Vibrionaceae family isolated from the Solomon Islands.</title>
        <authorList>
            <person name="Giubergia S."/>
            <person name="Machado H."/>
            <person name="Mateiu R.V."/>
            <person name="Gram L."/>
        </authorList>
    </citation>
    <scope>NUCLEOTIDE SEQUENCE [LARGE SCALE GENOMIC DNA]</scope>
    <source>
        <strain evidence="2">DSM 19134</strain>
    </source>
</reference>
<keyword evidence="2" id="KW-1185">Reference proteome</keyword>
<dbReference type="Proteomes" id="UP000037530">
    <property type="component" value="Unassembled WGS sequence"/>
</dbReference>